<evidence type="ECO:0000256" key="1">
    <source>
        <dbReference type="SAM" id="MobiDB-lite"/>
    </source>
</evidence>
<evidence type="ECO:0000313" key="2">
    <source>
        <dbReference type="EMBL" id="SVE05016.1"/>
    </source>
</evidence>
<gene>
    <name evidence="2" type="ORF">METZ01_LOCUS457870</name>
</gene>
<feature type="compositionally biased region" description="Basic residues" evidence="1">
    <location>
        <begin position="38"/>
        <end position="51"/>
    </location>
</feature>
<dbReference type="AlphaFoldDB" id="A0A383AAU9"/>
<dbReference type="EMBL" id="UINC01190725">
    <property type="protein sequence ID" value="SVE05016.1"/>
    <property type="molecule type" value="Genomic_DNA"/>
</dbReference>
<feature type="region of interest" description="Disordered" evidence="1">
    <location>
        <begin position="38"/>
        <end position="63"/>
    </location>
</feature>
<organism evidence="2">
    <name type="scientific">marine metagenome</name>
    <dbReference type="NCBI Taxonomy" id="408172"/>
    <lineage>
        <taxon>unclassified sequences</taxon>
        <taxon>metagenomes</taxon>
        <taxon>ecological metagenomes</taxon>
    </lineage>
</organism>
<name>A0A383AAU9_9ZZZZ</name>
<sequence length="63" mass="7156">MDTTVNAVAYPSDYICFNSKSRRRQGRCIDGATPRFLRRSRVGRGPKKRPAWRQSDAAAKLSQ</sequence>
<reference evidence="2" key="1">
    <citation type="submission" date="2018-05" db="EMBL/GenBank/DDBJ databases">
        <authorList>
            <person name="Lanie J.A."/>
            <person name="Ng W.-L."/>
            <person name="Kazmierczak K.M."/>
            <person name="Andrzejewski T.M."/>
            <person name="Davidsen T.M."/>
            <person name="Wayne K.J."/>
            <person name="Tettelin H."/>
            <person name="Glass J.I."/>
            <person name="Rusch D."/>
            <person name="Podicherti R."/>
            <person name="Tsui H.-C.T."/>
            <person name="Winkler M.E."/>
        </authorList>
    </citation>
    <scope>NUCLEOTIDE SEQUENCE</scope>
</reference>
<accession>A0A383AAU9</accession>
<proteinExistence type="predicted"/>
<protein>
    <submittedName>
        <fullName evidence="2">Uncharacterized protein</fullName>
    </submittedName>
</protein>